<dbReference type="InterPro" id="IPR029154">
    <property type="entry name" value="HIBADH-like_NADP-bd"/>
</dbReference>
<evidence type="ECO:0000256" key="2">
    <source>
        <dbReference type="ARBA" id="ARBA00023002"/>
    </source>
</evidence>
<keyword evidence="2" id="KW-0560">Oxidoreductase</keyword>
<evidence type="ECO:0000313" key="6">
    <source>
        <dbReference type="EMBL" id="GAA2121661.1"/>
    </source>
</evidence>
<dbReference type="InterPro" id="IPR008927">
    <property type="entry name" value="6-PGluconate_DH-like_C_sf"/>
</dbReference>
<protein>
    <submittedName>
        <fullName evidence="6">NAD(P)-dependent oxidoreductase</fullName>
    </submittedName>
</protein>
<keyword evidence="7" id="KW-1185">Reference proteome</keyword>
<keyword evidence="3" id="KW-0520">NAD</keyword>
<dbReference type="Pfam" id="PF14833">
    <property type="entry name" value="NAD_binding_11"/>
    <property type="match status" value="1"/>
</dbReference>
<feature type="domain" description="6-phosphogluconate dehydrogenase NADP-binding" evidence="4">
    <location>
        <begin position="3"/>
        <end position="151"/>
    </location>
</feature>
<evidence type="ECO:0000259" key="5">
    <source>
        <dbReference type="Pfam" id="PF14833"/>
    </source>
</evidence>
<organism evidence="6 7">
    <name type="scientific">Actinomadura napierensis</name>
    <dbReference type="NCBI Taxonomy" id="267854"/>
    <lineage>
        <taxon>Bacteria</taxon>
        <taxon>Bacillati</taxon>
        <taxon>Actinomycetota</taxon>
        <taxon>Actinomycetes</taxon>
        <taxon>Streptosporangiales</taxon>
        <taxon>Thermomonosporaceae</taxon>
        <taxon>Actinomadura</taxon>
    </lineage>
</organism>
<dbReference type="SUPFAM" id="SSF48179">
    <property type="entry name" value="6-phosphogluconate dehydrogenase C-terminal domain-like"/>
    <property type="match status" value="1"/>
</dbReference>
<feature type="domain" description="3-hydroxyisobutyrate dehydrogenase-like NAD-binding" evidence="5">
    <location>
        <begin position="161"/>
        <end position="278"/>
    </location>
</feature>
<dbReference type="RefSeq" id="WP_344261364.1">
    <property type="nucleotide sequence ID" value="NZ_BAAAMR010000003.1"/>
</dbReference>
<dbReference type="EMBL" id="BAAAMR010000003">
    <property type="protein sequence ID" value="GAA2121661.1"/>
    <property type="molecule type" value="Genomic_DNA"/>
</dbReference>
<dbReference type="Pfam" id="PF03446">
    <property type="entry name" value="NAD_binding_2"/>
    <property type="match status" value="1"/>
</dbReference>
<dbReference type="InterPro" id="IPR036291">
    <property type="entry name" value="NAD(P)-bd_dom_sf"/>
</dbReference>
<dbReference type="Gene3D" id="3.40.50.720">
    <property type="entry name" value="NAD(P)-binding Rossmann-like Domain"/>
    <property type="match status" value="1"/>
</dbReference>
<evidence type="ECO:0000256" key="3">
    <source>
        <dbReference type="ARBA" id="ARBA00023027"/>
    </source>
</evidence>
<dbReference type="InterPro" id="IPR006115">
    <property type="entry name" value="6PGDH_NADP-bd"/>
</dbReference>
<dbReference type="InterPro" id="IPR015815">
    <property type="entry name" value="HIBADH-related"/>
</dbReference>
<sequence>MTTVGFVGLGNMGAVLASNLVGAGLTVVTYDVAGPARSPEGAAHVDDVAALAEKADVVVFSLPDGTASEQVARSITEAPVLGVTHVVDTSTIGVAASRTVADLLAGSGIGYVDAPVSGGVAGARARTLAVMYSGPDDACAHVEPVLAGLSDRRHRVGDRPGLAQALKLANNFLSATALAATSEAVAFGVAAGLDMGTMLAVLNGASGRSGATGDKFPDHVLTGRYASGFTNSLMCKDVRLYLRSVADQGGPSTVGAVTASIWERFAEAEPGADFTRIYPFVQHP</sequence>
<evidence type="ECO:0000256" key="1">
    <source>
        <dbReference type="ARBA" id="ARBA00009080"/>
    </source>
</evidence>
<reference evidence="7" key="1">
    <citation type="journal article" date="2019" name="Int. J. Syst. Evol. Microbiol.">
        <title>The Global Catalogue of Microorganisms (GCM) 10K type strain sequencing project: providing services to taxonomists for standard genome sequencing and annotation.</title>
        <authorList>
            <consortium name="The Broad Institute Genomics Platform"/>
            <consortium name="The Broad Institute Genome Sequencing Center for Infectious Disease"/>
            <person name="Wu L."/>
            <person name="Ma J."/>
        </authorList>
    </citation>
    <scope>NUCLEOTIDE SEQUENCE [LARGE SCALE GENOMIC DNA]</scope>
    <source>
        <strain evidence="7">JCM 13850</strain>
    </source>
</reference>
<dbReference type="Proteomes" id="UP001501020">
    <property type="component" value="Unassembled WGS sequence"/>
</dbReference>
<dbReference type="PANTHER" id="PTHR22981">
    <property type="entry name" value="3-HYDROXYISOBUTYRATE DEHYDROGENASE-RELATED"/>
    <property type="match status" value="1"/>
</dbReference>
<comment type="caution">
    <text evidence="6">The sequence shown here is derived from an EMBL/GenBank/DDBJ whole genome shotgun (WGS) entry which is preliminary data.</text>
</comment>
<dbReference type="PIRSF" id="PIRSF000103">
    <property type="entry name" value="HIBADH"/>
    <property type="match status" value="1"/>
</dbReference>
<evidence type="ECO:0000313" key="7">
    <source>
        <dbReference type="Proteomes" id="UP001501020"/>
    </source>
</evidence>
<dbReference type="InterPro" id="IPR013328">
    <property type="entry name" value="6PGD_dom2"/>
</dbReference>
<gene>
    <name evidence="6" type="ORF">GCM10009727_07250</name>
</gene>
<comment type="similarity">
    <text evidence="1">Belongs to the HIBADH-related family.</text>
</comment>
<accession>A0ABP5JRH0</accession>
<dbReference type="Gene3D" id="1.10.1040.10">
    <property type="entry name" value="N-(1-d-carboxylethyl)-l-norvaline Dehydrogenase, domain 2"/>
    <property type="match status" value="1"/>
</dbReference>
<name>A0ABP5JRH0_9ACTN</name>
<dbReference type="SUPFAM" id="SSF51735">
    <property type="entry name" value="NAD(P)-binding Rossmann-fold domains"/>
    <property type="match status" value="1"/>
</dbReference>
<dbReference type="PANTHER" id="PTHR22981:SF7">
    <property type="entry name" value="3-HYDROXYISOBUTYRATE DEHYDROGENASE, MITOCHONDRIAL"/>
    <property type="match status" value="1"/>
</dbReference>
<proteinExistence type="inferred from homology"/>
<evidence type="ECO:0000259" key="4">
    <source>
        <dbReference type="Pfam" id="PF03446"/>
    </source>
</evidence>